<keyword evidence="3 5" id="KW-0732">Signal</keyword>
<evidence type="ECO:0000256" key="4">
    <source>
        <dbReference type="ARBA" id="ARBA00023263"/>
    </source>
</evidence>
<keyword evidence="8" id="KW-1185">Reference proteome</keyword>
<dbReference type="Proteomes" id="UP000677515">
    <property type="component" value="Chromosome"/>
</dbReference>
<dbReference type="InterPro" id="IPR036937">
    <property type="entry name" value="Adhesion_dom_fimbrial_sf"/>
</dbReference>
<dbReference type="Gene3D" id="2.60.40.1090">
    <property type="entry name" value="Fimbrial-type adhesion domain"/>
    <property type="match status" value="1"/>
</dbReference>
<evidence type="ECO:0000313" key="7">
    <source>
        <dbReference type="EMBL" id="BCQ36575.1"/>
    </source>
</evidence>
<comment type="similarity">
    <text evidence="2">Belongs to the fimbrial protein family.</text>
</comment>
<protein>
    <recommendedName>
        <fullName evidence="6">Fimbrial-type adhesion domain-containing protein</fullName>
    </recommendedName>
</protein>
<reference evidence="7 8" key="1">
    <citation type="submission" date="2021-01" db="EMBL/GenBank/DDBJ databases">
        <title>Complete genome sequence of Erwinia rhapontici MAFF 311153.</title>
        <authorList>
            <person name="Morohoshi T."/>
            <person name="Someya N."/>
        </authorList>
    </citation>
    <scope>NUCLEOTIDE SEQUENCE [LARGE SCALE GENOMIC DNA]</scope>
    <source>
        <strain evidence="7 8">MAFF 311153</strain>
    </source>
</reference>
<feature type="signal peptide" evidence="5">
    <location>
        <begin position="1"/>
        <end position="31"/>
    </location>
</feature>
<gene>
    <name evidence="7" type="ORF">ERHA53_39180</name>
</gene>
<dbReference type="InterPro" id="IPR008966">
    <property type="entry name" value="Adhesion_dom_sf"/>
</dbReference>
<keyword evidence="4" id="KW-0281">Fimbrium</keyword>
<evidence type="ECO:0000259" key="6">
    <source>
        <dbReference type="Pfam" id="PF00419"/>
    </source>
</evidence>
<name>A0ABM7N525_ERWRD</name>
<dbReference type="Pfam" id="PF00419">
    <property type="entry name" value="Fimbrial"/>
    <property type="match status" value="1"/>
</dbReference>
<evidence type="ECO:0000256" key="1">
    <source>
        <dbReference type="ARBA" id="ARBA00004561"/>
    </source>
</evidence>
<evidence type="ECO:0000313" key="8">
    <source>
        <dbReference type="Proteomes" id="UP000677515"/>
    </source>
</evidence>
<dbReference type="EMBL" id="AP024329">
    <property type="protein sequence ID" value="BCQ36575.1"/>
    <property type="molecule type" value="Genomic_DNA"/>
</dbReference>
<accession>A0ABM7N525</accession>
<dbReference type="PANTHER" id="PTHR33420:SF3">
    <property type="entry name" value="FIMBRIAL SUBUNIT ELFA"/>
    <property type="match status" value="1"/>
</dbReference>
<proteinExistence type="inferred from homology"/>
<evidence type="ECO:0000256" key="5">
    <source>
        <dbReference type="SAM" id="SignalP"/>
    </source>
</evidence>
<evidence type="ECO:0000256" key="2">
    <source>
        <dbReference type="ARBA" id="ARBA00006671"/>
    </source>
</evidence>
<dbReference type="InterPro" id="IPR000259">
    <property type="entry name" value="Adhesion_dom_fimbrial"/>
</dbReference>
<evidence type="ECO:0000256" key="3">
    <source>
        <dbReference type="ARBA" id="ARBA00022729"/>
    </source>
</evidence>
<dbReference type="PANTHER" id="PTHR33420">
    <property type="entry name" value="FIMBRIAL SUBUNIT ELFA-RELATED"/>
    <property type="match status" value="1"/>
</dbReference>
<comment type="subcellular location">
    <subcellularLocation>
        <location evidence="1">Fimbrium</location>
    </subcellularLocation>
</comment>
<sequence>MKMLPHIRCIKRAGKVVTLSLILFLPSWAGANCIQNAPVDAPFLYYDATSALNLSGRASFSSTTAYPGTFSCSMPAWGIIGGKNTVDNSTPYSQNTLYLKFPGDAYVSVNVTQPTPQEFHPKVGTNNGSAIDSTFTVNLKLLANIPTKNVMVINGDIATINPIVLAQDSTGLTFLQNIARMLSDFAYFIFHWSWPKHNYDIYYKALQIRFVKRVTTCSFDDDNKTVVLNNIDIASLASGAMNGKKAFTLNFSCDGMKNGIAGRNLRAFMSSNNLLASDSTTLTSPVTGGAKGVGIRVAKASDNIPLTFSSSETTQGNATTLFSYTASQALSSQLSLPMNAWYYVYNKQMLSSGSVRTTAVVNFVYD</sequence>
<dbReference type="SUPFAM" id="SSF49401">
    <property type="entry name" value="Bacterial adhesins"/>
    <property type="match status" value="1"/>
</dbReference>
<feature type="chain" id="PRO_5046530481" description="Fimbrial-type adhesion domain-containing protein" evidence="5">
    <location>
        <begin position="32"/>
        <end position="366"/>
    </location>
</feature>
<feature type="domain" description="Fimbrial-type adhesion" evidence="6">
    <location>
        <begin position="212"/>
        <end position="365"/>
    </location>
</feature>
<organism evidence="7 8">
    <name type="scientific">Erwinia rhapontici</name>
    <name type="common">Pectobacterium rhapontici</name>
    <dbReference type="NCBI Taxonomy" id="55212"/>
    <lineage>
        <taxon>Bacteria</taxon>
        <taxon>Pseudomonadati</taxon>
        <taxon>Pseudomonadota</taxon>
        <taxon>Gammaproteobacteria</taxon>
        <taxon>Enterobacterales</taxon>
        <taxon>Erwiniaceae</taxon>
        <taxon>Erwinia</taxon>
    </lineage>
</organism>
<dbReference type="InterPro" id="IPR050263">
    <property type="entry name" value="Bact_Fimbrial_Adh_Pro"/>
</dbReference>